<reference evidence="7" key="1">
    <citation type="submission" date="2020-01" db="EMBL/GenBank/DDBJ databases">
        <authorList>
            <consortium name="DOE Joint Genome Institute"/>
            <person name="Haridas S."/>
            <person name="Albert R."/>
            <person name="Binder M."/>
            <person name="Bloem J."/>
            <person name="Labutti K."/>
            <person name="Salamov A."/>
            <person name="Andreopoulos B."/>
            <person name="Baker S.E."/>
            <person name="Barry K."/>
            <person name="Bills G."/>
            <person name="Bluhm B.H."/>
            <person name="Cannon C."/>
            <person name="Castanera R."/>
            <person name="Culley D.E."/>
            <person name="Daum C."/>
            <person name="Ezra D."/>
            <person name="Gonzalez J.B."/>
            <person name="Henrissat B."/>
            <person name="Kuo A."/>
            <person name="Liang C."/>
            <person name="Lipzen A."/>
            <person name="Lutzoni F."/>
            <person name="Magnuson J."/>
            <person name="Mondo S."/>
            <person name="Nolan M."/>
            <person name="Ohm R."/>
            <person name="Pangilinan J."/>
            <person name="Park H.-J."/>
            <person name="Ramirez L."/>
            <person name="Alfaro M."/>
            <person name="Sun H."/>
            <person name="Tritt A."/>
            <person name="Yoshinaga Y."/>
            <person name="Zwiers L.-H."/>
            <person name="Turgeon B.G."/>
            <person name="Goodwin S.B."/>
            <person name="Spatafora J.W."/>
            <person name="Crous P.W."/>
            <person name="Grigoriev I.V."/>
        </authorList>
    </citation>
    <scope>NUCLEOTIDE SEQUENCE</scope>
    <source>
        <strain evidence="7">IPT5</strain>
    </source>
</reference>
<evidence type="ECO:0000259" key="6">
    <source>
        <dbReference type="PROSITE" id="PS01031"/>
    </source>
</evidence>
<evidence type="ECO:0000256" key="3">
    <source>
        <dbReference type="RuleBase" id="RU003616"/>
    </source>
</evidence>
<organism evidence="7 8">
    <name type="scientific">Plenodomus tracheiphilus IPT5</name>
    <dbReference type="NCBI Taxonomy" id="1408161"/>
    <lineage>
        <taxon>Eukaryota</taxon>
        <taxon>Fungi</taxon>
        <taxon>Dikarya</taxon>
        <taxon>Ascomycota</taxon>
        <taxon>Pezizomycotina</taxon>
        <taxon>Dothideomycetes</taxon>
        <taxon>Pleosporomycetidae</taxon>
        <taxon>Pleosporales</taxon>
        <taxon>Pleosporineae</taxon>
        <taxon>Leptosphaeriaceae</taxon>
        <taxon>Plenodomus</taxon>
    </lineage>
</organism>
<evidence type="ECO:0000256" key="2">
    <source>
        <dbReference type="PROSITE-ProRule" id="PRU00285"/>
    </source>
</evidence>
<protein>
    <submittedName>
        <fullName evidence="7">HSP20-like chaperone</fullName>
    </submittedName>
</protein>
<dbReference type="InterPro" id="IPR031107">
    <property type="entry name" value="Small_HSP"/>
</dbReference>
<evidence type="ECO:0000313" key="8">
    <source>
        <dbReference type="Proteomes" id="UP000799423"/>
    </source>
</evidence>
<dbReference type="OrthoDB" id="1431247at2759"/>
<dbReference type="InterPro" id="IPR008978">
    <property type="entry name" value="HSP20-like_chaperone"/>
</dbReference>
<dbReference type="Proteomes" id="UP000799423">
    <property type="component" value="Unassembled WGS sequence"/>
</dbReference>
<dbReference type="Pfam" id="PF00011">
    <property type="entry name" value="HSP20"/>
    <property type="match status" value="1"/>
</dbReference>
<sequence length="310" mass="34922">MFVLTPRFAPAYQAPQCSPFGFCAPASQPVYNYRVSRPRPQPRRPQYSSFNNFFSQVDELLGEIDREAQRQAQLEAHLEAHRQQQERRNQALRARFTVNQTEQGWQVDGDIQGFNQDNINIELTDEHTLKITGNTEWQSEKAQSEEQQPEPAAIAAPEESQQQIEHEEATNTETVSIQAAAPDSDTESHKSYQPTVEDDYEDLGAETSSLISTPSRSSTPAMPAEPKGKERAVEQPTPTETAVVQQPQAEVPAPQQQPQKEERVHGTFQRTFRFPERIDASNVSASFKEGVLSITVPRAQIPQTRRIAIL</sequence>
<name>A0A6A7B2V3_9PLEO</name>
<keyword evidence="1" id="KW-0346">Stress response</keyword>
<evidence type="ECO:0000313" key="7">
    <source>
        <dbReference type="EMBL" id="KAF2848987.1"/>
    </source>
</evidence>
<evidence type="ECO:0000256" key="5">
    <source>
        <dbReference type="SAM" id="MobiDB-lite"/>
    </source>
</evidence>
<dbReference type="PROSITE" id="PS01031">
    <property type="entry name" value="SHSP"/>
    <property type="match status" value="1"/>
</dbReference>
<keyword evidence="4" id="KW-0175">Coiled coil</keyword>
<dbReference type="EMBL" id="MU006314">
    <property type="protein sequence ID" value="KAF2848987.1"/>
    <property type="molecule type" value="Genomic_DNA"/>
</dbReference>
<evidence type="ECO:0000256" key="1">
    <source>
        <dbReference type="ARBA" id="ARBA00023016"/>
    </source>
</evidence>
<proteinExistence type="inferred from homology"/>
<dbReference type="SUPFAM" id="SSF49764">
    <property type="entry name" value="HSP20-like chaperones"/>
    <property type="match status" value="1"/>
</dbReference>
<feature type="region of interest" description="Disordered" evidence="5">
    <location>
        <begin position="137"/>
        <end position="265"/>
    </location>
</feature>
<dbReference type="AlphaFoldDB" id="A0A6A7B2V3"/>
<keyword evidence="8" id="KW-1185">Reference proteome</keyword>
<feature type="coiled-coil region" evidence="4">
    <location>
        <begin position="57"/>
        <end position="95"/>
    </location>
</feature>
<dbReference type="InterPro" id="IPR002068">
    <property type="entry name" value="A-crystallin/Hsp20_dom"/>
</dbReference>
<dbReference type="Gene3D" id="2.60.40.790">
    <property type="match status" value="1"/>
</dbReference>
<feature type="compositionally biased region" description="Low complexity" evidence="5">
    <location>
        <begin position="207"/>
        <end position="219"/>
    </location>
</feature>
<feature type="domain" description="SHSP" evidence="6">
    <location>
        <begin position="87"/>
        <end position="310"/>
    </location>
</feature>
<dbReference type="CDD" id="cd06464">
    <property type="entry name" value="ACD_sHsps-like"/>
    <property type="match status" value="1"/>
</dbReference>
<comment type="similarity">
    <text evidence="2 3">Belongs to the small heat shock protein (HSP20) family.</text>
</comment>
<dbReference type="PANTHER" id="PTHR11527">
    <property type="entry name" value="HEAT-SHOCK PROTEIN 20 FAMILY MEMBER"/>
    <property type="match status" value="1"/>
</dbReference>
<accession>A0A6A7B2V3</accession>
<gene>
    <name evidence="7" type="ORF">T440DRAFT_469732</name>
</gene>
<evidence type="ECO:0000256" key="4">
    <source>
        <dbReference type="SAM" id="Coils"/>
    </source>
</evidence>
<feature type="compositionally biased region" description="Low complexity" evidence="5">
    <location>
        <begin position="242"/>
        <end position="258"/>
    </location>
</feature>
<feature type="compositionally biased region" description="Low complexity" evidence="5">
    <location>
        <begin position="145"/>
        <end position="163"/>
    </location>
</feature>